<evidence type="ECO:0000256" key="8">
    <source>
        <dbReference type="ARBA" id="ARBA00022452"/>
    </source>
</evidence>
<protein>
    <recommendedName>
        <fullName evidence="7 20">Phospholipase A1</fullName>
        <ecNumber evidence="5 20">3.1.1.32</ecNumber>
        <ecNumber evidence="6 20">3.1.1.4</ecNumber>
    </recommendedName>
    <alternativeName>
        <fullName evidence="20">Phosphatidylcholine 1-acylhydrolase</fullName>
    </alternativeName>
</protein>
<feature type="active site" description="Nucleophile" evidence="18">
    <location>
        <position position="268"/>
    </location>
</feature>
<dbReference type="AlphaFoldDB" id="A0A1B2M0L7"/>
<dbReference type="EC" id="3.1.1.4" evidence="6 20"/>
<dbReference type="Proteomes" id="UP000093391">
    <property type="component" value="Chromosome"/>
</dbReference>
<comment type="similarity">
    <text evidence="3 20">Belongs to the phospholipase A1 family.</text>
</comment>
<evidence type="ECO:0000256" key="14">
    <source>
        <dbReference type="ARBA" id="ARBA00022963"/>
    </source>
</evidence>
<evidence type="ECO:0000256" key="7">
    <source>
        <dbReference type="ARBA" id="ARBA00021726"/>
    </source>
</evidence>
<keyword evidence="11 20" id="KW-0732">Signal</keyword>
<sequence length="399" mass="45435">MPLAIFQRTTLQLSMLALWACTAAVHAENVNIESDTPHNTSYNSTISPTPSTPQACAALESNAERLNCYDLLFQHPEQPQVLVSERQAAKEIAKDIAAPTESHGVKDNVRQVIGSLFAVEGPAFDNTTSLLDSRWELSPDSKLGTWNLRSYQPVYLLPLFWTSSKNTTPYSPNPDNRVPVEDAQILDSMESKFQLSLKTKALENIFGDNGDLWLGYTQSSRWQVYNSEDSRPFRETNYEPEASLMFRTNYEVLGLNGRLLGLSLNHQSNGRADPLSRSWNRVMLNIGLERENFAIMFRPWYRVEEKAKDDNNPDIKNYIGRGDVTAFYRWNEHDFSLMLRHSLRTGSRSHGAAQFDWSFPISGRLRGHLQLFDGYGESMIDYNHRAFYAGLGVSLMNWF</sequence>
<feature type="chain" id="PRO_5019617921" description="Phospholipase A1" evidence="20">
    <location>
        <begin position="28"/>
        <end position="399"/>
    </location>
</feature>
<evidence type="ECO:0000256" key="12">
    <source>
        <dbReference type="ARBA" id="ARBA00022801"/>
    </source>
</evidence>
<dbReference type="PANTHER" id="PTHR40457">
    <property type="entry name" value="PHOSPHOLIPASE A1"/>
    <property type="match status" value="1"/>
</dbReference>
<keyword evidence="13 19" id="KW-0106">Calcium</keyword>
<gene>
    <name evidence="21" type="ORF">BFG52_10485</name>
</gene>
<keyword evidence="12 20" id="KW-0378">Hydrolase</keyword>
<keyword evidence="10 19" id="KW-0479">Metal-binding</keyword>
<dbReference type="GO" id="GO:0009279">
    <property type="term" value="C:cell outer membrane"/>
    <property type="evidence" value="ECO:0007669"/>
    <property type="project" value="UniProtKB-SubCell"/>
</dbReference>
<keyword evidence="17 20" id="KW-0998">Cell outer membrane</keyword>
<feature type="active site" description="Proton acceptor" evidence="18">
    <location>
        <position position="266"/>
    </location>
</feature>
<evidence type="ECO:0000256" key="10">
    <source>
        <dbReference type="ARBA" id="ARBA00022723"/>
    </source>
</evidence>
<dbReference type="Gene3D" id="2.40.230.10">
    <property type="entry name" value="Phospholipase A1"/>
    <property type="match status" value="1"/>
</dbReference>
<dbReference type="RefSeq" id="WP_067555763.1">
    <property type="nucleotide sequence ID" value="NZ_CP016895.1"/>
</dbReference>
<evidence type="ECO:0000256" key="13">
    <source>
        <dbReference type="ARBA" id="ARBA00022837"/>
    </source>
</evidence>
<comment type="catalytic activity">
    <reaction evidence="1 20">
        <text>a 1,2-diacyl-sn-glycero-3-phosphocholine + H2O = a 2-acyl-sn-glycero-3-phosphocholine + a fatty acid + H(+)</text>
        <dbReference type="Rhea" id="RHEA:18689"/>
        <dbReference type="ChEBI" id="CHEBI:15377"/>
        <dbReference type="ChEBI" id="CHEBI:15378"/>
        <dbReference type="ChEBI" id="CHEBI:28868"/>
        <dbReference type="ChEBI" id="CHEBI:57643"/>
        <dbReference type="ChEBI" id="CHEBI:57875"/>
        <dbReference type="EC" id="3.1.1.32"/>
    </reaction>
</comment>
<keyword evidence="16" id="KW-0472">Membrane</keyword>
<evidence type="ECO:0000256" key="1">
    <source>
        <dbReference type="ARBA" id="ARBA00000111"/>
    </source>
</evidence>
<keyword evidence="14 20" id="KW-0442">Lipid degradation</keyword>
<dbReference type="GO" id="GO:0004623">
    <property type="term" value="F:phospholipase A2 activity"/>
    <property type="evidence" value="ECO:0007669"/>
    <property type="project" value="UniProtKB-EC"/>
</dbReference>
<dbReference type="EC" id="3.1.1.32" evidence="5 20"/>
<evidence type="ECO:0000256" key="11">
    <source>
        <dbReference type="ARBA" id="ARBA00022729"/>
    </source>
</evidence>
<dbReference type="PRINTS" id="PR01486">
    <property type="entry name" value="PHPHLIPASEA1"/>
</dbReference>
<evidence type="ECO:0000256" key="18">
    <source>
        <dbReference type="PIRSR" id="PIRSR603187-1"/>
    </source>
</evidence>
<evidence type="ECO:0000256" key="5">
    <source>
        <dbReference type="ARBA" id="ARBA00013179"/>
    </source>
</evidence>
<evidence type="ECO:0000256" key="19">
    <source>
        <dbReference type="PIRSR" id="PIRSR603187-2"/>
    </source>
</evidence>
<comment type="function">
    <text evidence="20">Hydrolysis of phosphatidylcholine with phospholipase A2 (EC 3.1.1.4) and phospholipase A1 (EC 3.1.1.32) activities.</text>
</comment>
<evidence type="ECO:0000256" key="20">
    <source>
        <dbReference type="RuleBase" id="RU366027"/>
    </source>
</evidence>
<keyword evidence="15 20" id="KW-0443">Lipid metabolism</keyword>
<evidence type="ECO:0000256" key="6">
    <source>
        <dbReference type="ARBA" id="ARBA00013278"/>
    </source>
</evidence>
<feature type="binding site" description="in dimeric form" evidence="19">
    <location>
        <position position="230"/>
    </location>
    <ligand>
        <name>Ca(2+)</name>
        <dbReference type="ChEBI" id="CHEBI:29108"/>
        <label>1</label>
    </ligand>
</feature>
<accession>A0A1B2M0L7</accession>
<dbReference type="GO" id="GO:0016042">
    <property type="term" value="P:lipid catabolic process"/>
    <property type="evidence" value="ECO:0007669"/>
    <property type="project" value="UniProtKB-KW"/>
</dbReference>
<comment type="cofactor">
    <cofactor evidence="20">
        <name>Ca(2+)</name>
        <dbReference type="ChEBI" id="CHEBI:29108"/>
    </cofactor>
    <text evidence="20">Binds 1 Ca(2+) ion per monomer. In the dimeric form the Ca(2+) is bound by different amino acids with binding of each Ca(2+) shared with ligands coming from each monomer. The Ca(2+) ion may have a role in catalysis.</text>
</comment>
<evidence type="ECO:0000256" key="3">
    <source>
        <dbReference type="ARBA" id="ARBA00010525"/>
    </source>
</evidence>
<organism evidence="21 22">
    <name type="scientific">Acinetobacter larvae</name>
    <dbReference type="NCBI Taxonomy" id="1789224"/>
    <lineage>
        <taxon>Bacteria</taxon>
        <taxon>Pseudomonadati</taxon>
        <taxon>Pseudomonadota</taxon>
        <taxon>Gammaproteobacteria</taxon>
        <taxon>Moraxellales</taxon>
        <taxon>Moraxellaceae</taxon>
        <taxon>Acinetobacter</taxon>
    </lineage>
</organism>
<feature type="signal peptide" evidence="20">
    <location>
        <begin position="1"/>
        <end position="27"/>
    </location>
</feature>
<feature type="binding site" description="in dimeric form" evidence="19">
    <location>
        <position position="271"/>
    </location>
    <ligand>
        <name>Ca(2+)</name>
        <dbReference type="ChEBI" id="CHEBI:29108"/>
        <label>1</label>
    </ligand>
</feature>
<dbReference type="EMBL" id="CP016895">
    <property type="protein sequence ID" value="AOA58737.1"/>
    <property type="molecule type" value="Genomic_DNA"/>
</dbReference>
<reference evidence="21 22" key="1">
    <citation type="submission" date="2016-08" db="EMBL/GenBank/DDBJ databases">
        <authorList>
            <person name="Seilhamer J.J."/>
        </authorList>
    </citation>
    <scope>NUCLEOTIDE SEQUENCE [LARGE SCALE GENOMIC DNA]</scope>
    <source>
        <strain evidence="21 22">BRTC-1</strain>
    </source>
</reference>
<keyword evidence="22" id="KW-1185">Reference proteome</keyword>
<keyword evidence="9" id="KW-0812">Transmembrane</keyword>
<evidence type="ECO:0000313" key="22">
    <source>
        <dbReference type="Proteomes" id="UP000093391"/>
    </source>
</evidence>
<evidence type="ECO:0000256" key="2">
    <source>
        <dbReference type="ARBA" id="ARBA00001604"/>
    </source>
</evidence>
<dbReference type="GO" id="GO:0005509">
    <property type="term" value="F:calcium ion binding"/>
    <property type="evidence" value="ECO:0007669"/>
    <property type="project" value="TreeGrafter"/>
</dbReference>
<dbReference type="STRING" id="1789224.BFG52_10485"/>
<evidence type="ECO:0000256" key="4">
    <source>
        <dbReference type="ARBA" id="ARBA00011702"/>
    </source>
</evidence>
<dbReference type="GO" id="GO:0008970">
    <property type="term" value="F:phospholipase A1 activity"/>
    <property type="evidence" value="ECO:0007669"/>
    <property type="project" value="UniProtKB-EC"/>
</dbReference>
<evidence type="ECO:0000313" key="21">
    <source>
        <dbReference type="EMBL" id="AOA58737.1"/>
    </source>
</evidence>
<comment type="subunit">
    <text evidence="4 20">Homodimer; dimerization is reversible, and the dimeric form is the active one.</text>
</comment>
<dbReference type="OrthoDB" id="188433at2"/>
<keyword evidence="8" id="KW-1134">Transmembrane beta strand</keyword>
<dbReference type="KEGG" id="ala:BFG52_10485"/>
<dbReference type="Pfam" id="PF02253">
    <property type="entry name" value="PLA1"/>
    <property type="match status" value="1"/>
</dbReference>
<dbReference type="PANTHER" id="PTHR40457:SF1">
    <property type="entry name" value="PHOSPHOLIPASE A1"/>
    <property type="match status" value="1"/>
</dbReference>
<evidence type="ECO:0000256" key="15">
    <source>
        <dbReference type="ARBA" id="ARBA00023098"/>
    </source>
</evidence>
<evidence type="ECO:0000256" key="17">
    <source>
        <dbReference type="ARBA" id="ARBA00023237"/>
    </source>
</evidence>
<evidence type="ECO:0000256" key="16">
    <source>
        <dbReference type="ARBA" id="ARBA00023136"/>
    </source>
</evidence>
<name>A0A1B2M0L7_9GAMM</name>
<dbReference type="CDD" id="cd00541">
    <property type="entry name" value="OMPLA"/>
    <property type="match status" value="1"/>
</dbReference>
<dbReference type="InterPro" id="IPR036541">
    <property type="entry name" value="PLipase_A1_sf"/>
</dbReference>
<feature type="binding site" description="in dimeric form" evidence="19">
    <location>
        <position position="276"/>
    </location>
    <ligand>
        <name>Ca(2+)</name>
        <dbReference type="ChEBI" id="CHEBI:29108"/>
        <label>1</label>
    </ligand>
</feature>
<comment type="catalytic activity">
    <reaction evidence="2 20">
        <text>a 1,2-diacyl-sn-glycero-3-phosphocholine + H2O = a 1-acyl-sn-glycero-3-phosphocholine + a fatty acid + H(+)</text>
        <dbReference type="Rhea" id="RHEA:15801"/>
        <dbReference type="ChEBI" id="CHEBI:15377"/>
        <dbReference type="ChEBI" id="CHEBI:15378"/>
        <dbReference type="ChEBI" id="CHEBI:28868"/>
        <dbReference type="ChEBI" id="CHEBI:57643"/>
        <dbReference type="ChEBI" id="CHEBI:58168"/>
        <dbReference type="EC" id="3.1.1.4"/>
    </reaction>
</comment>
<evidence type="ECO:0000256" key="9">
    <source>
        <dbReference type="ARBA" id="ARBA00022692"/>
    </source>
</evidence>
<dbReference type="InterPro" id="IPR003187">
    <property type="entry name" value="PLipase_A1"/>
</dbReference>
<proteinExistence type="inferred from homology"/>
<comment type="subcellular location">
    <subcellularLocation>
        <location evidence="20">Cell outer membrane</location>
        <topology evidence="20">Multi-pass membrane protein</topology>
    </subcellularLocation>
    <text evidence="20">One of the very few enzymes located there.</text>
</comment>
<dbReference type="SUPFAM" id="SSF56931">
    <property type="entry name" value="Outer membrane phospholipase A (OMPLA)"/>
    <property type="match status" value="1"/>
</dbReference>